<dbReference type="HAMAP" id="MF_00367">
    <property type="entry name" value="GTPase_Era"/>
    <property type="match status" value="1"/>
</dbReference>
<dbReference type="NCBIfam" id="TIGR00231">
    <property type="entry name" value="small_GTP"/>
    <property type="match status" value="1"/>
</dbReference>
<keyword evidence="6 8" id="KW-0342">GTP-binding</keyword>
<name>A0A134CEN7_9FIRM</name>
<feature type="region of interest" description="G1" evidence="9">
    <location>
        <begin position="15"/>
        <end position="22"/>
    </location>
</feature>
<dbReference type="InterPro" id="IPR005662">
    <property type="entry name" value="GTPase_Era-like"/>
</dbReference>
<dbReference type="PATRIC" id="fig|1588748.3.peg.1044"/>
<dbReference type="CDD" id="cd22534">
    <property type="entry name" value="KH-II_Era"/>
    <property type="match status" value="1"/>
</dbReference>
<dbReference type="RefSeq" id="WP_062485868.1">
    <property type="nucleotide sequence ID" value="NZ_KQ960952.1"/>
</dbReference>
<dbReference type="SUPFAM" id="SSF54814">
    <property type="entry name" value="Prokaryotic type KH domain (KH-domain type II)"/>
    <property type="match status" value="1"/>
</dbReference>
<dbReference type="GO" id="GO:0005886">
    <property type="term" value="C:plasma membrane"/>
    <property type="evidence" value="ECO:0007669"/>
    <property type="project" value="UniProtKB-SubCell"/>
</dbReference>
<keyword evidence="5 8" id="KW-0694">RNA-binding</keyword>
<sequence>METKKFLSGFIAVIGRPNVGKSTLINHIIKEKVTIVSDKAQTTRNRILCIHTDENSQMIFLDTPGIHKPKHKLGEFMDDAAYQSLKDIEAVLFLVAGTDKKGPGDMFISEKLKNCTVPVFLLINKIDLLTKEQVLQAIMSYRELYPFAQIIPISAKRGENVDVVLDELKQILPEGPKYFPDDMITDQPERLLVAEIVREKLLLVMNEEIPHAIAVYVEEMKTRSKNKVYIRTNIYVERNSQKRIVIGKNGSILKEVGALARQDIETLLGSSVYLDIWVKIKADWRNKVAALRELGYTKE</sequence>
<dbReference type="GO" id="GO:0003924">
    <property type="term" value="F:GTPase activity"/>
    <property type="evidence" value="ECO:0007669"/>
    <property type="project" value="UniProtKB-UniRule"/>
</dbReference>
<dbReference type="PANTHER" id="PTHR42698:SF1">
    <property type="entry name" value="GTPASE ERA, MITOCHONDRIAL"/>
    <property type="match status" value="1"/>
</dbReference>
<evidence type="ECO:0000256" key="5">
    <source>
        <dbReference type="ARBA" id="ARBA00022884"/>
    </source>
</evidence>
<reference evidence="14" key="1">
    <citation type="submission" date="2016-01" db="EMBL/GenBank/DDBJ databases">
        <authorList>
            <person name="Mitreva M."/>
            <person name="Pepin K.H."/>
            <person name="Mihindukulasuriya K.A."/>
            <person name="Fulton R."/>
            <person name="Fronick C."/>
            <person name="O'Laughlin M."/>
            <person name="Miner T."/>
            <person name="Herter B."/>
            <person name="Rosa B.A."/>
            <person name="Cordes M."/>
            <person name="Tomlinson C."/>
            <person name="Wollam A."/>
            <person name="Palsikar V.B."/>
            <person name="Mardis E.R."/>
            <person name="Wilson R.K."/>
        </authorList>
    </citation>
    <scope>NUCLEOTIDE SEQUENCE [LARGE SCALE GENOMIC DNA]</scope>
    <source>
        <strain evidence="14">KA00182</strain>
    </source>
</reference>
<dbReference type="InterPro" id="IPR030388">
    <property type="entry name" value="G_ERA_dom"/>
</dbReference>
<dbReference type="GO" id="GO:0005525">
    <property type="term" value="F:GTP binding"/>
    <property type="evidence" value="ECO:0007669"/>
    <property type="project" value="UniProtKB-UniRule"/>
</dbReference>
<evidence type="ECO:0000256" key="2">
    <source>
        <dbReference type="ARBA" id="ARBA00020484"/>
    </source>
</evidence>
<dbReference type="NCBIfam" id="NF000908">
    <property type="entry name" value="PRK00089.1"/>
    <property type="match status" value="1"/>
</dbReference>
<evidence type="ECO:0000313" key="14">
    <source>
        <dbReference type="Proteomes" id="UP000070160"/>
    </source>
</evidence>
<feature type="region of interest" description="G3" evidence="9">
    <location>
        <begin position="62"/>
        <end position="65"/>
    </location>
</feature>
<evidence type="ECO:0000259" key="11">
    <source>
        <dbReference type="PROSITE" id="PS50823"/>
    </source>
</evidence>
<keyword evidence="8" id="KW-0699">rRNA-binding</keyword>
<comment type="caution">
    <text evidence="13">The sequence shown here is derived from an EMBL/GenBank/DDBJ whole genome shotgun (WGS) entry which is preliminary data.</text>
</comment>
<keyword evidence="7 8" id="KW-0472">Membrane</keyword>
<dbReference type="Gene3D" id="3.30.300.20">
    <property type="match status" value="1"/>
</dbReference>
<feature type="region of interest" description="G2" evidence="9">
    <location>
        <begin position="41"/>
        <end position="45"/>
    </location>
</feature>
<dbReference type="PANTHER" id="PTHR42698">
    <property type="entry name" value="GTPASE ERA"/>
    <property type="match status" value="1"/>
</dbReference>
<evidence type="ECO:0000313" key="13">
    <source>
        <dbReference type="EMBL" id="KXB90662.1"/>
    </source>
</evidence>
<dbReference type="GO" id="GO:0043024">
    <property type="term" value="F:ribosomal small subunit binding"/>
    <property type="evidence" value="ECO:0007669"/>
    <property type="project" value="TreeGrafter"/>
</dbReference>
<evidence type="ECO:0000256" key="8">
    <source>
        <dbReference type="HAMAP-Rule" id="MF_00367"/>
    </source>
</evidence>
<feature type="region of interest" description="G5" evidence="9">
    <location>
        <begin position="153"/>
        <end position="155"/>
    </location>
</feature>
<evidence type="ECO:0000256" key="7">
    <source>
        <dbReference type="ARBA" id="ARBA00023136"/>
    </source>
</evidence>
<dbReference type="InterPro" id="IPR006073">
    <property type="entry name" value="GTP-bd"/>
</dbReference>
<dbReference type="NCBIfam" id="TIGR00436">
    <property type="entry name" value="era"/>
    <property type="match status" value="1"/>
</dbReference>
<feature type="binding site" evidence="8">
    <location>
        <begin position="124"/>
        <end position="127"/>
    </location>
    <ligand>
        <name>GTP</name>
        <dbReference type="ChEBI" id="CHEBI:37565"/>
    </ligand>
</feature>
<keyword evidence="4 8" id="KW-0547">Nucleotide-binding</keyword>
<dbReference type="AlphaFoldDB" id="A0A134CEN7"/>
<keyword evidence="3 8" id="KW-0690">Ribosome biogenesis</keyword>
<feature type="domain" description="KH type-2" evidence="11">
    <location>
        <begin position="205"/>
        <end position="282"/>
    </location>
</feature>
<comment type="subunit">
    <text evidence="8">Monomer.</text>
</comment>
<dbReference type="Gene3D" id="3.40.50.300">
    <property type="entry name" value="P-loop containing nucleotide triphosphate hydrolases"/>
    <property type="match status" value="1"/>
</dbReference>
<evidence type="ECO:0000256" key="4">
    <source>
        <dbReference type="ARBA" id="ARBA00022741"/>
    </source>
</evidence>
<evidence type="ECO:0000256" key="3">
    <source>
        <dbReference type="ARBA" id="ARBA00022517"/>
    </source>
</evidence>
<evidence type="ECO:0000256" key="9">
    <source>
        <dbReference type="PROSITE-ProRule" id="PRU01050"/>
    </source>
</evidence>
<dbReference type="Proteomes" id="UP000070160">
    <property type="component" value="Unassembled WGS sequence"/>
</dbReference>
<keyword evidence="8" id="KW-0963">Cytoplasm</keyword>
<feature type="domain" description="Era-type G" evidence="12">
    <location>
        <begin position="7"/>
        <end position="174"/>
    </location>
</feature>
<dbReference type="FunFam" id="3.30.300.20:FF:000003">
    <property type="entry name" value="GTPase Era"/>
    <property type="match status" value="1"/>
</dbReference>
<dbReference type="InterPro" id="IPR005225">
    <property type="entry name" value="Small_GTP-bd"/>
</dbReference>
<dbReference type="SUPFAM" id="SSF52540">
    <property type="entry name" value="P-loop containing nucleoside triphosphate hydrolases"/>
    <property type="match status" value="1"/>
</dbReference>
<comment type="function">
    <text evidence="8">An essential GTPase that binds both GDP and GTP, with rapid nucleotide exchange. Plays a role in 16S rRNA processing and 30S ribosomal subunit biogenesis and possibly also in cell cycle regulation and energy metabolism.</text>
</comment>
<feature type="binding site" evidence="8">
    <location>
        <begin position="62"/>
        <end position="66"/>
    </location>
    <ligand>
        <name>GTP</name>
        <dbReference type="ChEBI" id="CHEBI:37565"/>
    </ligand>
</feature>
<dbReference type="GO" id="GO:0005829">
    <property type="term" value="C:cytosol"/>
    <property type="evidence" value="ECO:0007669"/>
    <property type="project" value="TreeGrafter"/>
</dbReference>
<feature type="binding site" evidence="8">
    <location>
        <begin position="15"/>
        <end position="22"/>
    </location>
    <ligand>
        <name>GTP</name>
        <dbReference type="ChEBI" id="CHEBI:37565"/>
    </ligand>
</feature>
<evidence type="ECO:0000256" key="10">
    <source>
        <dbReference type="RuleBase" id="RU003761"/>
    </source>
</evidence>
<accession>A0A134CEN7</accession>
<comment type="similarity">
    <text evidence="1 8 9 10">Belongs to the TRAFAC class TrmE-Era-EngA-EngB-Septin-like GTPase superfamily. Era GTPase family.</text>
</comment>
<keyword evidence="14" id="KW-1185">Reference proteome</keyword>
<dbReference type="PRINTS" id="PR00449">
    <property type="entry name" value="RASTRNSFRMNG"/>
</dbReference>
<dbReference type="PROSITE" id="PS50823">
    <property type="entry name" value="KH_TYPE_2"/>
    <property type="match status" value="1"/>
</dbReference>
<dbReference type="InterPro" id="IPR004044">
    <property type="entry name" value="KH_dom_type_2"/>
</dbReference>
<dbReference type="FunFam" id="3.40.50.300:FF:000094">
    <property type="entry name" value="GTPase Era"/>
    <property type="match status" value="1"/>
</dbReference>
<dbReference type="Pfam" id="PF07650">
    <property type="entry name" value="KH_2"/>
    <property type="match status" value="1"/>
</dbReference>
<evidence type="ECO:0000259" key="12">
    <source>
        <dbReference type="PROSITE" id="PS51713"/>
    </source>
</evidence>
<dbReference type="STRING" id="1588748.HMPREF3182_01086"/>
<dbReference type="GO" id="GO:0070181">
    <property type="term" value="F:small ribosomal subunit rRNA binding"/>
    <property type="evidence" value="ECO:0007669"/>
    <property type="project" value="UniProtKB-UniRule"/>
</dbReference>
<feature type="region of interest" description="G4" evidence="9">
    <location>
        <begin position="124"/>
        <end position="127"/>
    </location>
</feature>
<protein>
    <recommendedName>
        <fullName evidence="2 8">GTPase Era</fullName>
    </recommendedName>
</protein>
<evidence type="ECO:0000256" key="6">
    <source>
        <dbReference type="ARBA" id="ARBA00023134"/>
    </source>
</evidence>
<dbReference type="PROSITE" id="PS51713">
    <property type="entry name" value="G_ERA"/>
    <property type="match status" value="1"/>
</dbReference>
<dbReference type="EMBL" id="LSDT01000044">
    <property type="protein sequence ID" value="KXB90662.1"/>
    <property type="molecule type" value="Genomic_DNA"/>
</dbReference>
<organism evidence="13 14">
    <name type="scientific">Megasphaera hutchinsoni</name>
    <dbReference type="NCBI Taxonomy" id="1588748"/>
    <lineage>
        <taxon>Bacteria</taxon>
        <taxon>Bacillati</taxon>
        <taxon>Bacillota</taxon>
        <taxon>Negativicutes</taxon>
        <taxon>Veillonellales</taxon>
        <taxon>Veillonellaceae</taxon>
        <taxon>Megasphaera</taxon>
    </lineage>
</organism>
<evidence type="ECO:0000256" key="1">
    <source>
        <dbReference type="ARBA" id="ARBA00007921"/>
    </source>
</evidence>
<dbReference type="CDD" id="cd04163">
    <property type="entry name" value="Era"/>
    <property type="match status" value="1"/>
</dbReference>
<proteinExistence type="inferred from homology"/>
<comment type="subcellular location">
    <subcellularLocation>
        <location evidence="8">Cytoplasm</location>
    </subcellularLocation>
    <subcellularLocation>
        <location evidence="8">Cell membrane</location>
        <topology evidence="8">Peripheral membrane protein</topology>
    </subcellularLocation>
</comment>
<gene>
    <name evidence="8" type="primary">era</name>
    <name evidence="13" type="ORF">HMPREF3182_01086</name>
</gene>
<dbReference type="Pfam" id="PF01926">
    <property type="entry name" value="MMR_HSR1"/>
    <property type="match status" value="1"/>
</dbReference>
<dbReference type="InterPro" id="IPR027417">
    <property type="entry name" value="P-loop_NTPase"/>
</dbReference>
<dbReference type="GO" id="GO:0000028">
    <property type="term" value="P:ribosomal small subunit assembly"/>
    <property type="evidence" value="ECO:0007669"/>
    <property type="project" value="TreeGrafter"/>
</dbReference>
<dbReference type="InterPro" id="IPR009019">
    <property type="entry name" value="KH_sf_prok-type"/>
</dbReference>
<keyword evidence="8" id="KW-1003">Cell membrane</keyword>
<dbReference type="InterPro" id="IPR015946">
    <property type="entry name" value="KH_dom-like_a/b"/>
</dbReference>